<feature type="compositionally biased region" description="Basic and acidic residues" evidence="1">
    <location>
        <begin position="60"/>
        <end position="90"/>
    </location>
</feature>
<dbReference type="EMBL" id="CADCVV010000010">
    <property type="protein sequence ID" value="CAA9480872.1"/>
    <property type="molecule type" value="Genomic_DNA"/>
</dbReference>
<name>A0A6J4RS78_9ACTN</name>
<gene>
    <name evidence="2" type="ORF">AVDCRST_MAG17-159</name>
</gene>
<feature type="non-terminal residue" evidence="2">
    <location>
        <position position="156"/>
    </location>
</feature>
<protein>
    <submittedName>
        <fullName evidence="2">Uncharacterized protein</fullName>
    </submittedName>
</protein>
<feature type="compositionally biased region" description="Basic residues" evidence="1">
    <location>
        <begin position="25"/>
        <end position="54"/>
    </location>
</feature>
<proteinExistence type="predicted"/>
<dbReference type="AlphaFoldDB" id="A0A6J4RS78"/>
<sequence length="156" mass="17831">EHQRIRRAGSSSTGDRAGAPGAAGRPRRRGRLPPRRSDRLRRHGLHGVGCRHPRGSPGLRPERLSQHRPSRDRGDPDRRRAGARARDHPGRSHRRWSGLPAGCRARVHRQPRRSPVDRRGLRLRQLPAPRLRAWRDRLRAPRRRRGETKDQGAGSV</sequence>
<reference evidence="2" key="1">
    <citation type="submission" date="2020-02" db="EMBL/GenBank/DDBJ databases">
        <authorList>
            <person name="Meier V. D."/>
        </authorList>
    </citation>
    <scope>NUCLEOTIDE SEQUENCE</scope>
    <source>
        <strain evidence="2">AVDCRST_MAG17</strain>
    </source>
</reference>
<evidence type="ECO:0000256" key="1">
    <source>
        <dbReference type="SAM" id="MobiDB-lite"/>
    </source>
</evidence>
<accession>A0A6J4RS78</accession>
<organism evidence="2">
    <name type="scientific">uncultured Solirubrobacterales bacterium</name>
    <dbReference type="NCBI Taxonomy" id="768556"/>
    <lineage>
        <taxon>Bacteria</taxon>
        <taxon>Bacillati</taxon>
        <taxon>Actinomycetota</taxon>
        <taxon>Thermoleophilia</taxon>
        <taxon>Solirubrobacterales</taxon>
        <taxon>environmental samples</taxon>
    </lineage>
</organism>
<feature type="compositionally biased region" description="Low complexity" evidence="1">
    <location>
        <begin position="14"/>
        <end position="24"/>
    </location>
</feature>
<evidence type="ECO:0000313" key="2">
    <source>
        <dbReference type="EMBL" id="CAA9480872.1"/>
    </source>
</evidence>
<feature type="non-terminal residue" evidence="2">
    <location>
        <position position="1"/>
    </location>
</feature>
<feature type="region of interest" description="Disordered" evidence="1">
    <location>
        <begin position="1"/>
        <end position="156"/>
    </location>
</feature>